<dbReference type="OMA" id="TDLTYNM"/>
<dbReference type="InterPro" id="IPR016024">
    <property type="entry name" value="ARM-type_fold"/>
</dbReference>
<name>D8RQG7_SELML</name>
<sequence>MRDDGGGSPSPRQPRPGSRLHMMLSGGSPQLKQQQQQQQPQMVRGHQQQQQHQHQHQRKAPEPLRRAVADCLSASHHASLPPLTSEPVRTLQDYLANPSTIHFAYIVLLEHALAERDRSPPVVIKCVALLKRYLFRYVPPITTLQQIDSFCASLINECNAASGKRAATRATSCSPGPSPLPPPSTPSVFASEPLLKSLTYVRAVVARHLPGFSLRQHSASSPSLKLQPVPPSPRSRLLTAHFQPPLTDDKEFARPMLALATIHDDNGVYMAADVLKTSLLTCVLVLTAVHGKGSGGIARPNVDNVDNLEQGIGVLWLKRTTTTAGSTEESRLDQLLRASTAAAIGDSAAVKSHLRDVAASKRQPVTRWGGEPLTTMRKRPRPLFQYRCYSVFLVTCPADSKQQPLRLSDADIEEVIAAVCAEASSPTLALAPSLPSSRSGDTANVAGSVLIKLIIDMYLADARTAAPLTLSVLQVMLSSGPVTVRVRAFDLVFNLGVHAHLLEPVQSDDQDGFPTGTTEDVKHGRPRGVEEFEAWLLIILCEMMLFLLQLEEKEESIWAASMSALLYLVCDRGRIRRERLENLDIRILRTLLEISRDNAWAEEIHCRLICMLCNMLYVAEPTDSSQDGNAVFDINRLEAIGGVELICKEYSLVSSPAAKRNLFAIIFEYLLCELRSKADVSGKKFPSQDEVQAIATALVLAGAPDSLSIAFRQRVNGVGGRLCKSIVKALDRDLANGRLNATVLEQVAKSIDTLVDKYGTLDGEFGEMVSLVLADESREDGPPVSYLEARAWAILHALLHSSRSDYRHHGYSWLNQLLVTEVECLHGRKDASHSNCMLTILEQAKVDPPESKTSAAHLLFGLLKSRRHYVRQGFLIVLEHFLSQCQRRGRADDTESFPDSLPSTLVWLMSSSLWQFITANDTNRINVLQMCNLLLSQICVRSGPSAGKHDDDDKKEHNESVRDTVVVSSIASLFLRDEAAAPEHLLTKMPTALFYWPLMQLAGATVDDMTLAIAVGSKGGGNVPGCASDVRAALLLLLVGKCTVEQAALDEVGGEEFFRSLLDDRDARVAYFTASFLIKASACWLG</sequence>
<dbReference type="STRING" id="88036.D8RQG7"/>
<feature type="region of interest" description="Disordered" evidence="1">
    <location>
        <begin position="1"/>
        <end position="63"/>
    </location>
</feature>
<evidence type="ECO:0000256" key="1">
    <source>
        <dbReference type="SAM" id="MobiDB-lite"/>
    </source>
</evidence>
<dbReference type="eggNOG" id="ENOG502QVGG">
    <property type="taxonomic scope" value="Eukaryota"/>
</dbReference>
<dbReference type="PANTHER" id="PTHR34958:SF1">
    <property type="entry name" value="ARMADILLO-LIKE HELICAL DOMAIN-CONTAINING PROTEIN"/>
    <property type="match status" value="1"/>
</dbReference>
<dbReference type="FunCoup" id="D8RQG7">
    <property type="interactions" value="1663"/>
</dbReference>
<dbReference type="EMBL" id="GL377586">
    <property type="protein sequence ID" value="EFJ25652.1"/>
    <property type="molecule type" value="Genomic_DNA"/>
</dbReference>
<organism evidence="3">
    <name type="scientific">Selaginella moellendorffii</name>
    <name type="common">Spikemoss</name>
    <dbReference type="NCBI Taxonomy" id="88036"/>
    <lineage>
        <taxon>Eukaryota</taxon>
        <taxon>Viridiplantae</taxon>
        <taxon>Streptophyta</taxon>
        <taxon>Embryophyta</taxon>
        <taxon>Tracheophyta</taxon>
        <taxon>Lycopodiopsida</taxon>
        <taxon>Selaginellales</taxon>
        <taxon>Selaginellaceae</taxon>
        <taxon>Selaginella</taxon>
    </lineage>
</organism>
<dbReference type="InParanoid" id="D8RQG7"/>
<protein>
    <submittedName>
        <fullName evidence="2">Uncharacterized protein</fullName>
    </submittedName>
</protein>
<dbReference type="SUPFAM" id="SSF48371">
    <property type="entry name" value="ARM repeat"/>
    <property type="match status" value="1"/>
</dbReference>
<dbReference type="PANTHER" id="PTHR34958">
    <property type="entry name" value="CONDITIONAL LOSS-OF-GROWTH 1"/>
    <property type="match status" value="1"/>
</dbReference>
<gene>
    <name evidence="2" type="ORF">SELMODRAFT_413864</name>
</gene>
<dbReference type="HOGENOM" id="CLU_004225_0_0_1"/>
<reference evidence="2 3" key="1">
    <citation type="journal article" date="2011" name="Science">
        <title>The Selaginella genome identifies genetic changes associated with the evolution of vascular plants.</title>
        <authorList>
            <person name="Banks J.A."/>
            <person name="Nishiyama T."/>
            <person name="Hasebe M."/>
            <person name="Bowman J.L."/>
            <person name="Gribskov M."/>
            <person name="dePamphilis C."/>
            <person name="Albert V.A."/>
            <person name="Aono N."/>
            <person name="Aoyama T."/>
            <person name="Ambrose B.A."/>
            <person name="Ashton N.W."/>
            <person name="Axtell M.J."/>
            <person name="Barker E."/>
            <person name="Barker M.S."/>
            <person name="Bennetzen J.L."/>
            <person name="Bonawitz N.D."/>
            <person name="Chapple C."/>
            <person name="Cheng C."/>
            <person name="Correa L.G."/>
            <person name="Dacre M."/>
            <person name="DeBarry J."/>
            <person name="Dreyer I."/>
            <person name="Elias M."/>
            <person name="Engstrom E.M."/>
            <person name="Estelle M."/>
            <person name="Feng L."/>
            <person name="Finet C."/>
            <person name="Floyd S.K."/>
            <person name="Frommer W.B."/>
            <person name="Fujita T."/>
            <person name="Gramzow L."/>
            <person name="Gutensohn M."/>
            <person name="Harholt J."/>
            <person name="Hattori M."/>
            <person name="Heyl A."/>
            <person name="Hirai T."/>
            <person name="Hiwatashi Y."/>
            <person name="Ishikawa M."/>
            <person name="Iwata M."/>
            <person name="Karol K.G."/>
            <person name="Koehler B."/>
            <person name="Kolukisaoglu U."/>
            <person name="Kubo M."/>
            <person name="Kurata T."/>
            <person name="Lalonde S."/>
            <person name="Li K."/>
            <person name="Li Y."/>
            <person name="Litt A."/>
            <person name="Lyons E."/>
            <person name="Manning G."/>
            <person name="Maruyama T."/>
            <person name="Michael T.P."/>
            <person name="Mikami K."/>
            <person name="Miyazaki S."/>
            <person name="Morinaga S."/>
            <person name="Murata T."/>
            <person name="Mueller-Roeber B."/>
            <person name="Nelson D.R."/>
            <person name="Obara M."/>
            <person name="Oguri Y."/>
            <person name="Olmstead R.G."/>
            <person name="Onodera N."/>
            <person name="Petersen B.L."/>
            <person name="Pils B."/>
            <person name="Prigge M."/>
            <person name="Rensing S.A."/>
            <person name="Riano-Pachon D.M."/>
            <person name="Roberts A.W."/>
            <person name="Sato Y."/>
            <person name="Scheller H.V."/>
            <person name="Schulz B."/>
            <person name="Schulz C."/>
            <person name="Shakirov E.V."/>
            <person name="Shibagaki N."/>
            <person name="Shinohara N."/>
            <person name="Shippen D.E."/>
            <person name="Soerensen I."/>
            <person name="Sotooka R."/>
            <person name="Sugimoto N."/>
            <person name="Sugita M."/>
            <person name="Sumikawa N."/>
            <person name="Tanurdzic M."/>
            <person name="Theissen G."/>
            <person name="Ulvskov P."/>
            <person name="Wakazuki S."/>
            <person name="Weng J.K."/>
            <person name="Willats W.W."/>
            <person name="Wipf D."/>
            <person name="Wolf P.G."/>
            <person name="Yang L."/>
            <person name="Zimmer A.D."/>
            <person name="Zhu Q."/>
            <person name="Mitros T."/>
            <person name="Hellsten U."/>
            <person name="Loque D."/>
            <person name="Otillar R."/>
            <person name="Salamov A."/>
            <person name="Schmutz J."/>
            <person name="Shapiro H."/>
            <person name="Lindquist E."/>
            <person name="Lucas S."/>
            <person name="Rokhsar D."/>
            <person name="Grigoriev I.V."/>
        </authorList>
    </citation>
    <scope>NUCLEOTIDE SEQUENCE [LARGE SCALE GENOMIC DNA]</scope>
</reference>
<dbReference type="KEGG" id="smo:SELMODRAFT_413864"/>
<evidence type="ECO:0000313" key="3">
    <source>
        <dbReference type="Proteomes" id="UP000001514"/>
    </source>
</evidence>
<evidence type="ECO:0000313" key="2">
    <source>
        <dbReference type="EMBL" id="EFJ25652.1"/>
    </source>
</evidence>
<accession>D8RQG7</accession>
<proteinExistence type="predicted"/>
<dbReference type="Gramene" id="EFJ25652">
    <property type="protein sequence ID" value="EFJ25652"/>
    <property type="gene ID" value="SELMODRAFT_413864"/>
</dbReference>
<dbReference type="Proteomes" id="UP000001514">
    <property type="component" value="Unassembled WGS sequence"/>
</dbReference>
<keyword evidence="3" id="KW-1185">Reference proteome</keyword>
<dbReference type="AlphaFoldDB" id="D8RQG7"/>
<feature type="compositionally biased region" description="Low complexity" evidence="1">
    <location>
        <begin position="30"/>
        <end position="52"/>
    </location>
</feature>